<dbReference type="Proteomes" id="UP000248272">
    <property type="component" value="Unassembled WGS sequence"/>
</dbReference>
<keyword evidence="1" id="KW-1133">Transmembrane helix</keyword>
<name>A0A2Z6UU84_MICAE</name>
<dbReference type="RefSeq" id="WP_002741944.1">
    <property type="nucleotide sequence ID" value="NZ_BDSG01000049.1"/>
</dbReference>
<gene>
    <name evidence="2" type="ORF">MSj_02286</name>
</gene>
<comment type="caution">
    <text evidence="2">The sequence shown here is derived from an EMBL/GenBank/DDBJ whole genome shotgun (WGS) entry which is preliminary data.</text>
</comment>
<evidence type="ECO:0000313" key="2">
    <source>
        <dbReference type="EMBL" id="GBL10793.1"/>
    </source>
</evidence>
<feature type="transmembrane region" description="Helical" evidence="1">
    <location>
        <begin position="42"/>
        <end position="63"/>
    </location>
</feature>
<accession>A0A2Z6UU84</accession>
<evidence type="ECO:0000313" key="3">
    <source>
        <dbReference type="Proteomes" id="UP000248272"/>
    </source>
</evidence>
<dbReference type="NCBIfam" id="NF040558">
    <property type="entry name" value="CAS_Csx18"/>
    <property type="match status" value="1"/>
</dbReference>
<reference evidence="2 3" key="1">
    <citation type="journal article" date="2018" name="Front. Microbiol.">
        <title>Adaptation of the Freshwater Bloom-Forming Cyanobacterium Microcystis aeruginosa to Brackish Water Is Driven by Recent Horizontal Transfer of Sucrose Genes.</title>
        <authorList>
            <person name="Tanabe Y."/>
            <person name="Hodoki Y."/>
            <person name="Sano T."/>
            <person name="Tada K."/>
            <person name="Watanabe M.M."/>
        </authorList>
    </citation>
    <scope>NUCLEOTIDE SEQUENCE [LARGE SCALE GENOMIC DNA]</scope>
    <source>
        <strain evidence="2 3">Sj</strain>
    </source>
</reference>
<keyword evidence="1" id="KW-0812">Transmembrane</keyword>
<feature type="transmembrane region" description="Helical" evidence="1">
    <location>
        <begin position="12"/>
        <end position="36"/>
    </location>
</feature>
<sequence>MYISKRSAFIRNCTVSGVNGTITLIILLIAPLGLLAVIVNTALITLSTFIVVSLGDRVVIWLWRDRLPDSIRETYRLTHREANRSIERRRDE</sequence>
<protein>
    <submittedName>
        <fullName evidence="2">Uncharacterized protein</fullName>
    </submittedName>
</protein>
<evidence type="ECO:0000256" key="1">
    <source>
        <dbReference type="SAM" id="Phobius"/>
    </source>
</evidence>
<dbReference type="AlphaFoldDB" id="A0A2Z6UU84"/>
<organism evidence="2 3">
    <name type="scientific">Microcystis aeruginosa Sj</name>
    <dbReference type="NCBI Taxonomy" id="1979544"/>
    <lineage>
        <taxon>Bacteria</taxon>
        <taxon>Bacillati</taxon>
        <taxon>Cyanobacteriota</taxon>
        <taxon>Cyanophyceae</taxon>
        <taxon>Oscillatoriophycideae</taxon>
        <taxon>Chroococcales</taxon>
        <taxon>Microcystaceae</taxon>
        <taxon>Microcystis</taxon>
    </lineage>
</organism>
<keyword evidence="1" id="KW-0472">Membrane</keyword>
<proteinExistence type="predicted"/>
<dbReference type="EMBL" id="BDSG01000049">
    <property type="protein sequence ID" value="GBL10793.1"/>
    <property type="molecule type" value="Genomic_DNA"/>
</dbReference>